<dbReference type="PANTHER" id="PTHR13020:SF28">
    <property type="entry name" value="TRINUCLEOTIDE REPEAT-CONTAINING GENE 6A PROTEIN"/>
    <property type="match status" value="1"/>
</dbReference>
<feature type="region of interest" description="Disordered" evidence="1">
    <location>
        <begin position="1"/>
        <end position="301"/>
    </location>
</feature>
<evidence type="ECO:0000313" key="2">
    <source>
        <dbReference type="EMBL" id="KAJ7305924.1"/>
    </source>
</evidence>
<keyword evidence="3" id="KW-1185">Reference proteome</keyword>
<protein>
    <submittedName>
        <fullName evidence="2">Uncharacterized protein</fullName>
    </submittedName>
</protein>
<dbReference type="OrthoDB" id="5919166at2759"/>
<name>A0A9Q1AR76_9SAUR</name>
<dbReference type="AlphaFoldDB" id="A0A9Q1AR76"/>
<feature type="region of interest" description="Disordered" evidence="1">
    <location>
        <begin position="318"/>
        <end position="699"/>
    </location>
</feature>
<feature type="compositionally biased region" description="Basic and acidic residues" evidence="1">
    <location>
        <begin position="274"/>
        <end position="301"/>
    </location>
</feature>
<dbReference type="GO" id="GO:0060213">
    <property type="term" value="P:positive regulation of nuclear-transcribed mRNA poly(A) tail shortening"/>
    <property type="evidence" value="ECO:0007669"/>
    <property type="project" value="TreeGrafter"/>
</dbReference>
<dbReference type="GO" id="GO:0000932">
    <property type="term" value="C:P-body"/>
    <property type="evidence" value="ECO:0007669"/>
    <property type="project" value="TreeGrafter"/>
</dbReference>
<feature type="compositionally biased region" description="Gly residues" evidence="1">
    <location>
        <begin position="427"/>
        <end position="438"/>
    </location>
</feature>
<dbReference type="GO" id="GO:0005654">
    <property type="term" value="C:nucleoplasm"/>
    <property type="evidence" value="ECO:0007669"/>
    <property type="project" value="TreeGrafter"/>
</dbReference>
<dbReference type="PANTHER" id="PTHR13020">
    <property type="entry name" value="TRINUCLEOTIDE REPEAT-CONTAINING GENE 6"/>
    <property type="match status" value="1"/>
</dbReference>
<proteinExistence type="predicted"/>
<feature type="compositionally biased region" description="Polar residues" evidence="1">
    <location>
        <begin position="67"/>
        <end position="84"/>
    </location>
</feature>
<sequence length="733" mass="75859">MPVGRPRKGPEEVAPPAEPQSVGGALGSSWNSLQENGNAHIHGTQKGPRGGQPPNPNPKGSGPNKNTTNVATSSLPNPAGSGQTHEPAGSQAGPCTWSSQPAPQAPPLLNGTLVPPQSHGEGRDGGALPGPAWGGSFNPSCAGDPSPDPSGHAASDTVKATQRPPGLRGAGSSALDLSGEKGLGASWKGVAGVGSPQSTPWEHGLGLGPAQGSSATDGEWENPPPKQSSGEGTGGPGKTFTSLWKSVEEEKSSVEAQQSFSRAVEQNGGWAKARAGDTEDRGGDGPEEKAPVDGRERRKADPQALLQSLVSRADLDPRVLSNSGWGQTPIKQNTAWDTELSPRGARKANNGTEAWGGCAGQPNSSRGAAERQGLHGTGPPAPPPRPAGASWVDAKPVARWGDSRGPAPQGGWEEGAAPAPLAKGSQSWGGSGGGGGQEGRSSCATWQNEAERLKQGWAEAPKASPGWAVPPADSWGESLRSSNHWGEMRKASSSSSDSDRSTSGWKEAPKPGLARWSGAGNGSAKPGGPAGWEEPAKPGQSHGWGELPKPSRSQGWGEAPKRQGSPDWSKPQEVGCWGAPPAPGKPPAGGWLGGPGPASVKEEEATGWEEPSPESIRRKIEIDDGTSAWGDPSKYNYKTVNLWNRNALHGASQSEDQPGPGQPPQPQPQPQPQQQQQQQGVPSGPVKPFQGHKSWETHPHPVDLWASWHELGLSNACIDREYNRFLTPPAGLF</sequence>
<feature type="compositionally biased region" description="Pro residues" evidence="1">
    <location>
        <begin position="660"/>
        <end position="671"/>
    </location>
</feature>
<organism evidence="2 3">
    <name type="scientific">Phrynocephalus forsythii</name>
    <dbReference type="NCBI Taxonomy" id="171643"/>
    <lineage>
        <taxon>Eukaryota</taxon>
        <taxon>Metazoa</taxon>
        <taxon>Chordata</taxon>
        <taxon>Craniata</taxon>
        <taxon>Vertebrata</taxon>
        <taxon>Euteleostomi</taxon>
        <taxon>Lepidosauria</taxon>
        <taxon>Squamata</taxon>
        <taxon>Bifurcata</taxon>
        <taxon>Unidentata</taxon>
        <taxon>Episquamata</taxon>
        <taxon>Toxicofera</taxon>
        <taxon>Iguania</taxon>
        <taxon>Acrodonta</taxon>
        <taxon>Agamidae</taxon>
        <taxon>Agaminae</taxon>
        <taxon>Phrynocephalus</taxon>
    </lineage>
</organism>
<evidence type="ECO:0000313" key="3">
    <source>
        <dbReference type="Proteomes" id="UP001142489"/>
    </source>
</evidence>
<reference evidence="2" key="1">
    <citation type="journal article" date="2023" name="DNA Res.">
        <title>Chromosome-level genome assembly of Phrynocephalus forsythii using third-generation DNA sequencing and Hi-C analysis.</title>
        <authorList>
            <person name="Qi Y."/>
            <person name="Zhao W."/>
            <person name="Zhao Y."/>
            <person name="Niu C."/>
            <person name="Cao S."/>
            <person name="Zhang Y."/>
        </authorList>
    </citation>
    <scope>NUCLEOTIDE SEQUENCE</scope>
    <source>
        <tissue evidence="2">Muscle</tissue>
    </source>
</reference>
<accession>A0A9Q1AR76</accession>
<dbReference type="InterPro" id="IPR052068">
    <property type="entry name" value="GW182_domain"/>
</dbReference>
<dbReference type="EMBL" id="JAPFRF010000021">
    <property type="protein sequence ID" value="KAJ7305924.1"/>
    <property type="molecule type" value="Genomic_DNA"/>
</dbReference>
<gene>
    <name evidence="2" type="ORF">JRQ81_010290</name>
</gene>
<dbReference type="Proteomes" id="UP001142489">
    <property type="component" value="Unassembled WGS sequence"/>
</dbReference>
<evidence type="ECO:0000256" key="1">
    <source>
        <dbReference type="SAM" id="MobiDB-lite"/>
    </source>
</evidence>
<dbReference type="GO" id="GO:0035195">
    <property type="term" value="P:miRNA-mediated post-transcriptional gene silencing"/>
    <property type="evidence" value="ECO:0007669"/>
    <property type="project" value="TreeGrafter"/>
</dbReference>
<feature type="compositionally biased region" description="Polar residues" evidence="1">
    <location>
        <begin position="320"/>
        <end position="336"/>
    </location>
</feature>
<comment type="caution">
    <text evidence="2">The sequence shown here is derived from an EMBL/GenBank/DDBJ whole genome shotgun (WGS) entry which is preliminary data.</text>
</comment>
<feature type="compositionally biased region" description="Polar residues" evidence="1">
    <location>
        <begin position="28"/>
        <end position="37"/>
    </location>
</feature>